<organism evidence="3">
    <name type="scientific">Pricia antarctica</name>
    <dbReference type="NCBI Taxonomy" id="641691"/>
    <lineage>
        <taxon>Bacteria</taxon>
        <taxon>Pseudomonadati</taxon>
        <taxon>Bacteroidota</taxon>
        <taxon>Flavobacteriia</taxon>
        <taxon>Flavobacteriales</taxon>
        <taxon>Flavobacteriaceae</taxon>
        <taxon>Pricia</taxon>
    </lineage>
</organism>
<reference evidence="3" key="1">
    <citation type="journal article" date="2020" name="mSystems">
        <title>Genome- and Community-Level Interaction Insights into Carbon Utilization and Element Cycling Functions of Hydrothermarchaeota in Hydrothermal Sediment.</title>
        <authorList>
            <person name="Zhou Z."/>
            <person name="Liu Y."/>
            <person name="Xu W."/>
            <person name="Pan J."/>
            <person name="Luo Z.H."/>
            <person name="Li M."/>
        </authorList>
    </citation>
    <scope>NUCLEOTIDE SEQUENCE [LARGE SCALE GENOMIC DNA]</scope>
    <source>
        <strain evidence="3">HyVt-345</strain>
    </source>
</reference>
<gene>
    <name evidence="3" type="ORF">ENH87_19035</name>
</gene>
<evidence type="ECO:0000256" key="1">
    <source>
        <dbReference type="ARBA" id="ARBA00009497"/>
    </source>
</evidence>
<evidence type="ECO:0000259" key="2">
    <source>
        <dbReference type="Pfam" id="PF00210"/>
    </source>
</evidence>
<evidence type="ECO:0000313" key="3">
    <source>
        <dbReference type="EMBL" id="HEA22993.1"/>
    </source>
</evidence>
<dbReference type="EMBL" id="DRGL01000069">
    <property type="protein sequence ID" value="HEA22993.1"/>
    <property type="molecule type" value="Genomic_DNA"/>
</dbReference>
<feature type="domain" description="Ferritin/DPS" evidence="2">
    <location>
        <begin position="57"/>
        <end position="114"/>
    </location>
</feature>
<comment type="similarity">
    <text evidence="1">Belongs to the Dps family.</text>
</comment>
<dbReference type="InterPro" id="IPR008331">
    <property type="entry name" value="Ferritin_DPS_dom"/>
</dbReference>
<protein>
    <recommendedName>
        <fullName evidence="2">Ferritin/DPS domain-containing protein</fullName>
    </recommendedName>
</protein>
<dbReference type="GO" id="GO:0008199">
    <property type="term" value="F:ferric iron binding"/>
    <property type="evidence" value="ECO:0007669"/>
    <property type="project" value="InterPro"/>
</dbReference>
<dbReference type="Proteomes" id="UP000886191">
    <property type="component" value="Unassembled WGS sequence"/>
</dbReference>
<dbReference type="InterPro" id="IPR012347">
    <property type="entry name" value="Ferritin-like"/>
</dbReference>
<name>A0A831QR68_9FLAO</name>
<dbReference type="SUPFAM" id="SSF47240">
    <property type="entry name" value="Ferritin-like"/>
    <property type="match status" value="1"/>
</dbReference>
<proteinExistence type="inferred from homology"/>
<sequence length="117" mass="13550">MLRLLTDYNFEKKSYEKNIETYILCIHGYPTGQKQYPHEIDIRVSETEIDAASANTALQSTLYELIDLYLAVHQLHWNVRGPEFYTLHDLIGDLHENLAGKMDMIAYRKLAFGTPSD</sequence>
<dbReference type="PANTHER" id="PTHR42932:SF1">
    <property type="entry name" value="GENERAL STRESS PROTEIN 20U"/>
    <property type="match status" value="1"/>
</dbReference>
<accession>A0A831QR68</accession>
<dbReference type="AlphaFoldDB" id="A0A831QR68"/>
<comment type="caution">
    <text evidence="3">The sequence shown here is derived from an EMBL/GenBank/DDBJ whole genome shotgun (WGS) entry which is preliminary data.</text>
</comment>
<dbReference type="InterPro" id="IPR002177">
    <property type="entry name" value="DPS_DNA-bd"/>
</dbReference>
<dbReference type="Gene3D" id="1.20.1260.10">
    <property type="match status" value="1"/>
</dbReference>
<dbReference type="PANTHER" id="PTHR42932">
    <property type="entry name" value="GENERAL STRESS PROTEIN 20U"/>
    <property type="match status" value="1"/>
</dbReference>
<dbReference type="Pfam" id="PF00210">
    <property type="entry name" value="Ferritin"/>
    <property type="match status" value="1"/>
</dbReference>
<dbReference type="InterPro" id="IPR009078">
    <property type="entry name" value="Ferritin-like_SF"/>
</dbReference>